<dbReference type="PANTHER" id="PTHR19317:SF0">
    <property type="entry name" value="PRENYLATED RAB ACCEPTOR PROTEIN 1"/>
    <property type="match status" value="1"/>
</dbReference>
<evidence type="ECO:0000313" key="6">
    <source>
        <dbReference type="EMBL" id="CAD9100010.1"/>
    </source>
</evidence>
<keyword evidence="4 5" id="KW-0472">Membrane</keyword>
<keyword evidence="3 5" id="KW-1133">Transmembrane helix</keyword>
<evidence type="ECO:0000256" key="2">
    <source>
        <dbReference type="ARBA" id="ARBA00022692"/>
    </source>
</evidence>
<feature type="transmembrane region" description="Helical" evidence="5">
    <location>
        <begin position="214"/>
        <end position="237"/>
    </location>
</feature>
<comment type="similarity">
    <text evidence="5">Belongs to the PRA1 family.</text>
</comment>
<dbReference type="PANTHER" id="PTHR19317">
    <property type="entry name" value="PRENYLATED RAB ACCEPTOR 1-RELATED"/>
    <property type="match status" value="1"/>
</dbReference>
<reference evidence="6" key="1">
    <citation type="submission" date="2021-01" db="EMBL/GenBank/DDBJ databases">
        <authorList>
            <person name="Corre E."/>
            <person name="Pelletier E."/>
            <person name="Niang G."/>
            <person name="Scheremetjew M."/>
            <person name="Finn R."/>
            <person name="Kale V."/>
            <person name="Holt S."/>
            <person name="Cochrane G."/>
            <person name="Meng A."/>
            <person name="Brown T."/>
            <person name="Cohen L."/>
        </authorList>
    </citation>
    <scope>NUCLEOTIDE SEQUENCE</scope>
    <source>
        <strain evidence="6">OF101</strain>
    </source>
</reference>
<accession>A0A7S1LE24</accession>
<dbReference type="AlphaFoldDB" id="A0A7S1LE24"/>
<dbReference type="InterPro" id="IPR004895">
    <property type="entry name" value="Prenylated_rab_accept_PRA1"/>
</dbReference>
<proteinExistence type="inferred from homology"/>
<name>A0A7S1LE24_ALECA</name>
<keyword evidence="2 5" id="KW-0812">Transmembrane</keyword>
<feature type="transmembrane region" description="Helical" evidence="5">
    <location>
        <begin position="161"/>
        <end position="194"/>
    </location>
</feature>
<comment type="subcellular location">
    <subcellularLocation>
        <location evidence="1 5">Membrane</location>
        <topology evidence="1 5">Multi-pass membrane protein</topology>
    </subcellularLocation>
</comment>
<evidence type="ECO:0000256" key="1">
    <source>
        <dbReference type="ARBA" id="ARBA00004141"/>
    </source>
</evidence>
<dbReference type="GO" id="GO:0005794">
    <property type="term" value="C:Golgi apparatus"/>
    <property type="evidence" value="ECO:0007669"/>
    <property type="project" value="TreeGrafter"/>
</dbReference>
<evidence type="ECO:0000256" key="4">
    <source>
        <dbReference type="ARBA" id="ARBA00023136"/>
    </source>
</evidence>
<gene>
    <name evidence="6" type="ORF">ACAT0790_LOCUS6893</name>
</gene>
<evidence type="ECO:0000256" key="5">
    <source>
        <dbReference type="RuleBase" id="RU363107"/>
    </source>
</evidence>
<dbReference type="EMBL" id="HBGE01011719">
    <property type="protein sequence ID" value="CAD9100010.1"/>
    <property type="molecule type" value="Transcribed_RNA"/>
</dbReference>
<protein>
    <recommendedName>
        <fullName evidence="5">PRA1 family protein</fullName>
    </recommendedName>
</protein>
<evidence type="ECO:0000256" key="3">
    <source>
        <dbReference type="ARBA" id="ARBA00022989"/>
    </source>
</evidence>
<organism evidence="6">
    <name type="scientific">Alexandrium catenella</name>
    <name type="common">Red tide dinoflagellate</name>
    <name type="synonym">Gonyaulax catenella</name>
    <dbReference type="NCBI Taxonomy" id="2925"/>
    <lineage>
        <taxon>Eukaryota</taxon>
        <taxon>Sar</taxon>
        <taxon>Alveolata</taxon>
        <taxon>Dinophyceae</taxon>
        <taxon>Gonyaulacales</taxon>
        <taxon>Pyrocystaceae</taxon>
        <taxon>Alexandrium</taxon>
    </lineage>
</organism>
<dbReference type="Pfam" id="PF03208">
    <property type="entry name" value="PRA1"/>
    <property type="match status" value="1"/>
</dbReference>
<dbReference type="GO" id="GO:0016020">
    <property type="term" value="C:membrane"/>
    <property type="evidence" value="ECO:0007669"/>
    <property type="project" value="UniProtKB-SubCell"/>
</dbReference>
<sequence>MAAHAEEDGLLEDMKFDAELDGFFSGSGGTVNLSPNPMSFGNSMEEVPTGTMPKAPAEEGNASTAGAMGVAAAAAAATAGALSGALMGGNLSVAQSVLNEAVKGAAAAAVPTSLQPVKEQAGRFLQKAQPWKEFLLPLSVPAASDGCSRVTANIYNFQTNYAILFVVQLVLAIVFQPSALICVIMTVIVWIFFLKKNDDPDWSPVVGGVPLGPMQRWLVMTALTAIILLFVAGSAIFNSAMLYVVCAFAHGIIHDPSAKGIPASSEPPVVL</sequence>